<dbReference type="GO" id="GO:0046872">
    <property type="term" value="F:metal ion binding"/>
    <property type="evidence" value="ECO:0007669"/>
    <property type="project" value="UniProtKB-KW"/>
</dbReference>
<dbReference type="InterPro" id="IPR033248">
    <property type="entry name" value="Transketolase_C"/>
</dbReference>
<dbReference type="Pfam" id="PF02780">
    <property type="entry name" value="Transketolase_C"/>
    <property type="match status" value="1"/>
</dbReference>
<dbReference type="GO" id="GO:0016114">
    <property type="term" value="P:terpenoid biosynthetic process"/>
    <property type="evidence" value="ECO:0007669"/>
    <property type="project" value="InterPro"/>
</dbReference>
<comment type="pathway">
    <text evidence="2">Metabolic intermediate biosynthesis; 1-deoxy-D-xylulose 5-phosphate biosynthesis; 1-deoxy-D-xylulose 5-phosphate from D-glyceraldehyde 3-phosphate and pyruvate: step 1/1.</text>
</comment>
<dbReference type="CDD" id="cd07033">
    <property type="entry name" value="TPP_PYR_DXS_TK_like"/>
    <property type="match status" value="1"/>
</dbReference>
<dbReference type="Pfam" id="PF13292">
    <property type="entry name" value="DXP_synthase_N"/>
    <property type="match status" value="1"/>
</dbReference>
<dbReference type="GO" id="GO:0008661">
    <property type="term" value="F:1-deoxy-D-xylulose-5-phosphate synthase activity"/>
    <property type="evidence" value="ECO:0007669"/>
    <property type="project" value="UniProtKB-EC"/>
</dbReference>
<evidence type="ECO:0000256" key="2">
    <source>
        <dbReference type="ARBA" id="ARBA00004980"/>
    </source>
</evidence>
<evidence type="ECO:0000313" key="14">
    <source>
        <dbReference type="Proteomes" id="UP000886893"/>
    </source>
</evidence>
<dbReference type="EMBL" id="DVKI01000054">
    <property type="protein sequence ID" value="HIT17105.1"/>
    <property type="molecule type" value="Genomic_DNA"/>
</dbReference>
<keyword evidence="11" id="KW-0414">Isoprene biosynthesis</keyword>
<dbReference type="CDD" id="cd02007">
    <property type="entry name" value="TPP_DXS"/>
    <property type="match status" value="1"/>
</dbReference>
<evidence type="ECO:0000256" key="8">
    <source>
        <dbReference type="ARBA" id="ARBA00022842"/>
    </source>
</evidence>
<keyword evidence="7" id="KW-0479">Metal-binding</keyword>
<gene>
    <name evidence="13" type="ORF">IAD04_01830</name>
</gene>
<evidence type="ECO:0000256" key="9">
    <source>
        <dbReference type="ARBA" id="ARBA00022977"/>
    </source>
</evidence>
<dbReference type="SUPFAM" id="SSF52518">
    <property type="entry name" value="Thiamin diphosphate-binding fold (THDP-binding)"/>
    <property type="match status" value="2"/>
</dbReference>
<dbReference type="Proteomes" id="UP000886893">
    <property type="component" value="Unassembled WGS sequence"/>
</dbReference>
<evidence type="ECO:0000256" key="7">
    <source>
        <dbReference type="ARBA" id="ARBA00022723"/>
    </source>
</evidence>
<evidence type="ECO:0000256" key="1">
    <source>
        <dbReference type="ARBA" id="ARBA00001946"/>
    </source>
</evidence>
<keyword evidence="8" id="KW-0460">Magnesium</keyword>
<comment type="cofactor">
    <cofactor evidence="1">
        <name>Mg(2+)</name>
        <dbReference type="ChEBI" id="CHEBI:18420"/>
    </cofactor>
</comment>
<organism evidence="13 14">
    <name type="scientific">Candidatus Caccosoma faecigallinarum</name>
    <dbReference type="NCBI Taxonomy" id="2840720"/>
    <lineage>
        <taxon>Bacteria</taxon>
        <taxon>Bacillati</taxon>
        <taxon>Bacillota</taxon>
        <taxon>Bacillota incertae sedis</taxon>
        <taxon>Candidatus Caccosoma</taxon>
    </lineage>
</organism>
<dbReference type="InterPro" id="IPR005475">
    <property type="entry name" value="Transketolase-like_Pyr-bd"/>
</dbReference>
<dbReference type="NCBIfam" id="NF008968">
    <property type="entry name" value="PRK12315.1"/>
    <property type="match status" value="1"/>
</dbReference>
<evidence type="ECO:0000256" key="5">
    <source>
        <dbReference type="ARBA" id="ARBA00013150"/>
    </source>
</evidence>
<dbReference type="Gene3D" id="3.40.50.920">
    <property type="match status" value="1"/>
</dbReference>
<dbReference type="SMART" id="SM00861">
    <property type="entry name" value="Transket_pyr"/>
    <property type="match status" value="1"/>
</dbReference>
<protein>
    <recommendedName>
        <fullName evidence="5">1-deoxy-D-xylulose-5-phosphate synthase</fullName>
        <ecNumber evidence="5">2.2.1.7</ecNumber>
    </recommendedName>
</protein>
<comment type="caution">
    <text evidence="13">The sequence shown here is derived from an EMBL/GenBank/DDBJ whole genome shotgun (WGS) entry which is preliminary data.</text>
</comment>
<evidence type="ECO:0000256" key="4">
    <source>
        <dbReference type="ARBA" id="ARBA00011738"/>
    </source>
</evidence>
<dbReference type="InterPro" id="IPR029061">
    <property type="entry name" value="THDP-binding"/>
</dbReference>
<dbReference type="GO" id="GO:0005829">
    <property type="term" value="C:cytosol"/>
    <property type="evidence" value="ECO:0007669"/>
    <property type="project" value="TreeGrafter"/>
</dbReference>
<dbReference type="PANTHER" id="PTHR43322">
    <property type="entry name" value="1-D-DEOXYXYLULOSE 5-PHOSPHATE SYNTHASE-RELATED"/>
    <property type="match status" value="1"/>
</dbReference>
<keyword evidence="6 13" id="KW-0808">Transferase</keyword>
<dbReference type="Pfam" id="PF02779">
    <property type="entry name" value="Transket_pyr"/>
    <property type="match status" value="1"/>
</dbReference>
<comment type="subunit">
    <text evidence="4">Homodimer.</text>
</comment>
<evidence type="ECO:0000259" key="12">
    <source>
        <dbReference type="SMART" id="SM00861"/>
    </source>
</evidence>
<dbReference type="SUPFAM" id="SSF52922">
    <property type="entry name" value="TK C-terminal domain-like"/>
    <property type="match status" value="1"/>
</dbReference>
<reference evidence="13" key="2">
    <citation type="journal article" date="2021" name="PeerJ">
        <title>Extensive microbial diversity within the chicken gut microbiome revealed by metagenomics and culture.</title>
        <authorList>
            <person name="Gilroy R."/>
            <person name="Ravi A."/>
            <person name="Getino M."/>
            <person name="Pursley I."/>
            <person name="Horton D.L."/>
            <person name="Alikhan N.F."/>
            <person name="Baker D."/>
            <person name="Gharbi K."/>
            <person name="Hall N."/>
            <person name="Watson M."/>
            <person name="Adriaenssens E.M."/>
            <person name="Foster-Nyarko E."/>
            <person name="Jarju S."/>
            <person name="Secka A."/>
            <person name="Antonio M."/>
            <person name="Oren A."/>
            <person name="Chaudhuri R.R."/>
            <person name="La Ragione R."/>
            <person name="Hildebrand F."/>
            <person name="Pallen M.J."/>
        </authorList>
    </citation>
    <scope>NUCLEOTIDE SEQUENCE</scope>
    <source>
        <strain evidence="13">14508</strain>
    </source>
</reference>
<dbReference type="InterPro" id="IPR005477">
    <property type="entry name" value="Dxylulose-5-P_synthase"/>
</dbReference>
<name>A0A9D1G813_9FIRM</name>
<evidence type="ECO:0000256" key="11">
    <source>
        <dbReference type="ARBA" id="ARBA00023229"/>
    </source>
</evidence>
<keyword evidence="10" id="KW-0786">Thiamine pyrophosphate</keyword>
<dbReference type="AlphaFoldDB" id="A0A9D1G813"/>
<evidence type="ECO:0000313" key="13">
    <source>
        <dbReference type="EMBL" id="HIT17105.1"/>
    </source>
</evidence>
<accession>A0A9D1G813</accession>
<dbReference type="GO" id="GO:0009228">
    <property type="term" value="P:thiamine biosynthetic process"/>
    <property type="evidence" value="ECO:0007669"/>
    <property type="project" value="UniProtKB-KW"/>
</dbReference>
<proteinExistence type="inferred from homology"/>
<dbReference type="GO" id="GO:0019288">
    <property type="term" value="P:isopentenyl diphosphate biosynthetic process, methylerythritol 4-phosphate pathway"/>
    <property type="evidence" value="ECO:0007669"/>
    <property type="project" value="TreeGrafter"/>
</dbReference>
<dbReference type="NCBIfam" id="NF003933">
    <property type="entry name" value="PRK05444.2-2"/>
    <property type="match status" value="1"/>
</dbReference>
<sequence>MLEKINQPQDLKKLSLEELNLLADEIRDLLIYKITQTGGHMGSNLGMIEMTIALHYVFSSPIDKFVFDVSHQTYTHKILTGRKNAFLDPKFYGSISGYTTPKESKHDFFKVGHTSTSISLACGLAKARDLKKDHENIIAIIGDGALSGGEAFEGLNNIAMLQSNFILIVNDNEMSIANNQGGMYQNFQQLRKSQGTYPLNFFKTFNLDYLYLEEGNNIQKLIALFQKVKDIQHPIVLHIHTLKGKGLDWAIQDKEAGHWVNGLNQQINPIKETYESLTAKRLLQEMQTNKQCIAISPATPKAQGLTVEFRKQAKNQFIDVGIAEEHAVAFASGLAKNGATPVILANSSFLQRTYDQLNQDLAMNEMPVTILVFNGKINGGDCTHVGQYDMVIMSHIPNLVCLAPTYKEEYLALLDFALTQKKYPLVIRVPSSMMESNQSFTFDEQSIFKAKITHIGKQVAIMGLGNFYHLGLKLKEELATYGINATLINPLCYSHLDQNLLEELKKNHECIVTLEDGLKEGGWGYSIANYYATSSLKVLTYGGEKKFNDLKSLTEIYQQCRLTIPQMIEDILHVLKMKK</sequence>
<keyword evidence="9" id="KW-0784">Thiamine biosynthesis</keyword>
<dbReference type="EC" id="2.2.1.7" evidence="5"/>
<dbReference type="Gene3D" id="3.40.50.970">
    <property type="match status" value="2"/>
</dbReference>
<evidence type="ECO:0000256" key="3">
    <source>
        <dbReference type="ARBA" id="ARBA00011081"/>
    </source>
</evidence>
<reference evidence="13" key="1">
    <citation type="submission" date="2020-10" db="EMBL/GenBank/DDBJ databases">
        <authorList>
            <person name="Gilroy R."/>
        </authorList>
    </citation>
    <scope>NUCLEOTIDE SEQUENCE</scope>
    <source>
        <strain evidence="13">14508</strain>
    </source>
</reference>
<dbReference type="InterPro" id="IPR009014">
    <property type="entry name" value="Transketo_C/PFOR_II"/>
</dbReference>
<evidence type="ECO:0000256" key="10">
    <source>
        <dbReference type="ARBA" id="ARBA00023052"/>
    </source>
</evidence>
<dbReference type="FunFam" id="3.40.50.970:FF:000010">
    <property type="entry name" value="1-deoxy-D-xylulose-5-phosphate synthase"/>
    <property type="match status" value="1"/>
</dbReference>
<evidence type="ECO:0000256" key="6">
    <source>
        <dbReference type="ARBA" id="ARBA00022679"/>
    </source>
</evidence>
<feature type="domain" description="Transketolase-like pyrimidine-binding" evidence="12">
    <location>
        <begin position="272"/>
        <end position="437"/>
    </location>
</feature>
<comment type="similarity">
    <text evidence="3">Belongs to the transketolase family. DXPS subfamily.</text>
</comment>
<dbReference type="PANTHER" id="PTHR43322:SF1">
    <property type="entry name" value="1-DEOXY-D-XYLULOSE-5-PHOSPHATE SYNTHASE"/>
    <property type="match status" value="1"/>
</dbReference>